<dbReference type="Proteomes" id="UP001147830">
    <property type="component" value="Unassembled WGS sequence"/>
</dbReference>
<organism evidence="1 2">
    <name type="scientific">Thalassolituus pacificus</name>
    <dbReference type="NCBI Taxonomy" id="2975440"/>
    <lineage>
        <taxon>Bacteria</taxon>
        <taxon>Pseudomonadati</taxon>
        <taxon>Pseudomonadota</taxon>
        <taxon>Gammaproteobacteria</taxon>
        <taxon>Oceanospirillales</taxon>
        <taxon>Oceanospirillaceae</taxon>
        <taxon>Thalassolituus</taxon>
    </lineage>
</organism>
<accession>A0A9X3AQ57</accession>
<name>A0A9X3AQ57_9GAMM</name>
<dbReference type="RefSeq" id="WP_260974462.1">
    <property type="nucleotide sequence ID" value="NZ_JAOANI010000002.1"/>
</dbReference>
<sequence>MSEETGKKIGLTIGEDELRFNVSLSAYNNCLNSMTESNKVAPSFNFAIATVHPEDKEKLMVWLDQGLATDIAGHLMTEFRPKVQITVKA</sequence>
<protein>
    <submittedName>
        <fullName evidence="1">Phage tail assembly chaperone</fullName>
    </submittedName>
</protein>
<dbReference type="InterPro" id="IPR024406">
    <property type="entry name" value="TAC-10"/>
</dbReference>
<comment type="caution">
    <text evidence="1">The sequence shown here is derived from an EMBL/GenBank/DDBJ whole genome shotgun (WGS) entry which is preliminary data.</text>
</comment>
<dbReference type="Pfam" id="PF10963">
    <property type="entry name" value="Phage_TAC_10"/>
    <property type="match status" value="1"/>
</dbReference>
<proteinExistence type="predicted"/>
<gene>
    <name evidence="1" type="ORF">NYR02_00645</name>
</gene>
<evidence type="ECO:0000313" key="2">
    <source>
        <dbReference type="Proteomes" id="UP001147830"/>
    </source>
</evidence>
<dbReference type="AlphaFoldDB" id="A0A9X3AQ57"/>
<keyword evidence="2" id="KW-1185">Reference proteome</keyword>
<dbReference type="EMBL" id="JAOANI010000002">
    <property type="protein sequence ID" value="MCT7357529.1"/>
    <property type="molecule type" value="Genomic_DNA"/>
</dbReference>
<reference evidence="1" key="1">
    <citation type="journal article" date="2022" name="Front. Microbiol.">
        <title>Genome-based taxonomic rearrangement of Oceanobacter-related bacteria including the description of Thalassolituus hydrocarbonoclasticus sp. nov. and Thalassolituus pacificus sp. nov. and emended description of the genus Thalassolituus.</title>
        <authorList>
            <person name="Dong C."/>
            <person name="Wei L."/>
            <person name="Wang J."/>
            <person name="Lai Q."/>
            <person name="Huang Z."/>
            <person name="Shao Z."/>
        </authorList>
    </citation>
    <scope>NUCLEOTIDE SEQUENCE</scope>
    <source>
        <strain evidence="1">59MF3M-4</strain>
    </source>
</reference>
<evidence type="ECO:0000313" key="1">
    <source>
        <dbReference type="EMBL" id="MCT7357529.1"/>
    </source>
</evidence>
<reference evidence="1" key="2">
    <citation type="submission" date="2022-08" db="EMBL/GenBank/DDBJ databases">
        <authorList>
            <person name="Dong C."/>
        </authorList>
    </citation>
    <scope>NUCLEOTIDE SEQUENCE</scope>
    <source>
        <strain evidence="1">59MF3M-4</strain>
    </source>
</reference>